<evidence type="ECO:0000313" key="10">
    <source>
        <dbReference type="EMBL" id="GBN29987.1"/>
    </source>
</evidence>
<feature type="domain" description="C2H2-type" evidence="9">
    <location>
        <begin position="172"/>
        <end position="199"/>
    </location>
</feature>
<keyword evidence="2" id="KW-0479">Metal-binding</keyword>
<evidence type="ECO:0000256" key="4">
    <source>
        <dbReference type="ARBA" id="ARBA00022771"/>
    </source>
</evidence>
<keyword evidence="5" id="KW-0862">Zinc</keyword>
<proteinExistence type="predicted"/>
<evidence type="ECO:0000259" key="9">
    <source>
        <dbReference type="PROSITE" id="PS50157"/>
    </source>
</evidence>
<keyword evidence="4 7" id="KW-0863">Zinc-finger</keyword>
<dbReference type="Proteomes" id="UP000499080">
    <property type="component" value="Unassembled WGS sequence"/>
</dbReference>
<keyword evidence="6" id="KW-0539">Nucleus</keyword>
<accession>A0A4Y2MVV7</accession>
<dbReference type="PROSITE" id="PS50157">
    <property type="entry name" value="ZINC_FINGER_C2H2_2"/>
    <property type="match status" value="4"/>
</dbReference>
<protein>
    <recommendedName>
        <fullName evidence="9">C2H2-type domain-containing protein</fullName>
    </recommendedName>
</protein>
<feature type="compositionally biased region" description="Low complexity" evidence="8">
    <location>
        <begin position="122"/>
        <end position="136"/>
    </location>
</feature>
<gene>
    <name evidence="10" type="ORF">AVEN_198479_1</name>
</gene>
<feature type="domain" description="C2H2-type" evidence="9">
    <location>
        <begin position="15"/>
        <end position="42"/>
    </location>
</feature>
<evidence type="ECO:0000256" key="2">
    <source>
        <dbReference type="ARBA" id="ARBA00022723"/>
    </source>
</evidence>
<dbReference type="PROSITE" id="PS00028">
    <property type="entry name" value="ZINC_FINGER_C2H2_1"/>
    <property type="match status" value="4"/>
</dbReference>
<dbReference type="OrthoDB" id="3437960at2759"/>
<evidence type="ECO:0000256" key="6">
    <source>
        <dbReference type="ARBA" id="ARBA00023242"/>
    </source>
</evidence>
<dbReference type="PANTHER" id="PTHR24394:SF44">
    <property type="entry name" value="ZINC FINGER PROTEIN 271-LIKE"/>
    <property type="match status" value="1"/>
</dbReference>
<dbReference type="EMBL" id="BGPR01007851">
    <property type="protein sequence ID" value="GBN29987.1"/>
    <property type="molecule type" value="Genomic_DNA"/>
</dbReference>
<dbReference type="FunFam" id="3.30.160.60:FF:001397">
    <property type="entry name" value="Datilografo, isoform A"/>
    <property type="match status" value="1"/>
</dbReference>
<evidence type="ECO:0000256" key="5">
    <source>
        <dbReference type="ARBA" id="ARBA00022833"/>
    </source>
</evidence>
<comment type="subcellular location">
    <subcellularLocation>
        <location evidence="1">Nucleus</location>
    </subcellularLocation>
</comment>
<dbReference type="GO" id="GO:0005634">
    <property type="term" value="C:nucleus"/>
    <property type="evidence" value="ECO:0007669"/>
    <property type="project" value="UniProtKB-SubCell"/>
</dbReference>
<reference evidence="10 11" key="1">
    <citation type="journal article" date="2019" name="Sci. Rep.">
        <title>Orb-weaving spider Araneus ventricosus genome elucidates the spidroin gene catalogue.</title>
        <authorList>
            <person name="Kono N."/>
            <person name="Nakamura H."/>
            <person name="Ohtoshi R."/>
            <person name="Moran D.A.P."/>
            <person name="Shinohara A."/>
            <person name="Yoshida Y."/>
            <person name="Fujiwara M."/>
            <person name="Mori M."/>
            <person name="Tomita M."/>
            <person name="Arakawa K."/>
        </authorList>
    </citation>
    <scope>NUCLEOTIDE SEQUENCE [LARGE SCALE GENOMIC DNA]</scope>
</reference>
<dbReference type="Pfam" id="PF00096">
    <property type="entry name" value="zf-C2H2"/>
    <property type="match status" value="3"/>
</dbReference>
<dbReference type="SUPFAM" id="SSF57667">
    <property type="entry name" value="beta-beta-alpha zinc fingers"/>
    <property type="match status" value="2"/>
</dbReference>
<feature type="domain" description="C2H2-type" evidence="9">
    <location>
        <begin position="200"/>
        <end position="227"/>
    </location>
</feature>
<evidence type="ECO:0000313" key="11">
    <source>
        <dbReference type="Proteomes" id="UP000499080"/>
    </source>
</evidence>
<dbReference type="GO" id="GO:0008270">
    <property type="term" value="F:zinc ion binding"/>
    <property type="evidence" value="ECO:0007669"/>
    <property type="project" value="UniProtKB-KW"/>
</dbReference>
<keyword evidence="3" id="KW-0677">Repeat</keyword>
<organism evidence="10 11">
    <name type="scientific">Araneus ventricosus</name>
    <name type="common">Orbweaver spider</name>
    <name type="synonym">Epeira ventricosa</name>
    <dbReference type="NCBI Taxonomy" id="182803"/>
    <lineage>
        <taxon>Eukaryota</taxon>
        <taxon>Metazoa</taxon>
        <taxon>Ecdysozoa</taxon>
        <taxon>Arthropoda</taxon>
        <taxon>Chelicerata</taxon>
        <taxon>Arachnida</taxon>
        <taxon>Araneae</taxon>
        <taxon>Araneomorphae</taxon>
        <taxon>Entelegynae</taxon>
        <taxon>Araneoidea</taxon>
        <taxon>Araneidae</taxon>
        <taxon>Araneus</taxon>
    </lineage>
</organism>
<dbReference type="GO" id="GO:0000981">
    <property type="term" value="F:DNA-binding transcription factor activity, RNA polymerase II-specific"/>
    <property type="evidence" value="ECO:0007669"/>
    <property type="project" value="TreeGrafter"/>
</dbReference>
<feature type="region of interest" description="Disordered" evidence="8">
    <location>
        <begin position="58"/>
        <end position="136"/>
    </location>
</feature>
<comment type="caution">
    <text evidence="10">The sequence shown here is derived from an EMBL/GenBank/DDBJ whole genome shotgun (WGS) entry which is preliminary data.</text>
</comment>
<feature type="domain" description="C2H2-type" evidence="9">
    <location>
        <begin position="144"/>
        <end position="171"/>
    </location>
</feature>
<dbReference type="AlphaFoldDB" id="A0A4Y2MVV7"/>
<evidence type="ECO:0000256" key="3">
    <source>
        <dbReference type="ARBA" id="ARBA00022737"/>
    </source>
</evidence>
<dbReference type="PANTHER" id="PTHR24394">
    <property type="entry name" value="ZINC FINGER PROTEIN"/>
    <property type="match status" value="1"/>
</dbReference>
<evidence type="ECO:0000256" key="1">
    <source>
        <dbReference type="ARBA" id="ARBA00004123"/>
    </source>
</evidence>
<dbReference type="Gene3D" id="3.30.160.60">
    <property type="entry name" value="Classic Zinc Finger"/>
    <property type="match status" value="2"/>
</dbReference>
<dbReference type="SMART" id="SM00355">
    <property type="entry name" value="ZnF_C2H2"/>
    <property type="match status" value="4"/>
</dbReference>
<dbReference type="InterPro" id="IPR036236">
    <property type="entry name" value="Znf_C2H2_sf"/>
</dbReference>
<dbReference type="InterPro" id="IPR013087">
    <property type="entry name" value="Znf_C2H2_type"/>
</dbReference>
<evidence type="ECO:0000256" key="8">
    <source>
        <dbReference type="SAM" id="MobiDB-lite"/>
    </source>
</evidence>
<evidence type="ECO:0000256" key="7">
    <source>
        <dbReference type="PROSITE-ProRule" id="PRU00042"/>
    </source>
</evidence>
<feature type="compositionally biased region" description="Polar residues" evidence="8">
    <location>
        <begin position="107"/>
        <end position="121"/>
    </location>
</feature>
<keyword evidence="11" id="KW-1185">Reference proteome</keyword>
<name>A0A4Y2MVV7_ARAVE</name>
<sequence>MAYSAEESSPVEYFESCCICDEEFSSDSELTNHLLEHANDEEFKSSLKRFELKNSIPERRKSGSFVGQPIKRSFSQRSKSPEVVELLSDESDDESSKNKKQAAPPVASNQVKAAATTNVAKPTQNTQNPVQTNPNPKAAQLGIYNCTQCSMVFKDLKLYKEHLSTHDKARPYACQICNKKFAYKGTLRQHLHLHIGEKSHECKVCHKKFSLKRMLRQHEETHELEQRQGLVISKV</sequence>